<dbReference type="InterPro" id="IPR036390">
    <property type="entry name" value="WH_DNA-bd_sf"/>
</dbReference>
<keyword evidence="3" id="KW-0804">Transcription</keyword>
<dbReference type="EMBL" id="CP036200">
    <property type="protein sequence ID" value="QBF81560.1"/>
    <property type="molecule type" value="Genomic_DNA"/>
</dbReference>
<dbReference type="SMART" id="SM00344">
    <property type="entry name" value="HTH_ASNC"/>
    <property type="match status" value="1"/>
</dbReference>
<dbReference type="RefSeq" id="WP_130597534.1">
    <property type="nucleotide sequence ID" value="NZ_CP036200.1"/>
</dbReference>
<feature type="domain" description="HTH asnC-type" evidence="4">
    <location>
        <begin position="3"/>
        <end position="64"/>
    </location>
</feature>
<evidence type="ECO:0000313" key="5">
    <source>
        <dbReference type="EMBL" id="QBF81560.1"/>
    </source>
</evidence>
<dbReference type="PROSITE" id="PS50956">
    <property type="entry name" value="HTH_ASNC_2"/>
    <property type="match status" value="1"/>
</dbReference>
<dbReference type="Gene3D" id="1.10.10.10">
    <property type="entry name" value="Winged helix-like DNA-binding domain superfamily/Winged helix DNA-binding domain"/>
    <property type="match status" value="1"/>
</dbReference>
<reference evidence="5 6" key="1">
    <citation type="submission" date="2019-02" db="EMBL/GenBank/DDBJ databases">
        <title>Shewanella sp. D4-2 isolated from Dokdo Island.</title>
        <authorList>
            <person name="Baek K."/>
        </authorList>
    </citation>
    <scope>NUCLEOTIDE SEQUENCE [LARGE SCALE GENOMIC DNA]</scope>
    <source>
        <strain evidence="5 6">D4-2</strain>
    </source>
</reference>
<evidence type="ECO:0000256" key="1">
    <source>
        <dbReference type="ARBA" id="ARBA00023015"/>
    </source>
</evidence>
<dbReference type="InterPro" id="IPR011008">
    <property type="entry name" value="Dimeric_a/b-barrel"/>
</dbReference>
<keyword evidence="6" id="KW-1185">Reference proteome</keyword>
<dbReference type="AlphaFoldDB" id="A0A411PDV9"/>
<evidence type="ECO:0000259" key="4">
    <source>
        <dbReference type="PROSITE" id="PS50956"/>
    </source>
</evidence>
<dbReference type="GO" id="GO:0043200">
    <property type="term" value="P:response to amino acid"/>
    <property type="evidence" value="ECO:0007669"/>
    <property type="project" value="TreeGrafter"/>
</dbReference>
<dbReference type="GO" id="GO:0005829">
    <property type="term" value="C:cytosol"/>
    <property type="evidence" value="ECO:0007669"/>
    <property type="project" value="TreeGrafter"/>
</dbReference>
<sequence length="156" mass="17360">MQLDKIDLAILKHLQLPGKLSNQELASKVGLSPSPCSRRVKALEDAGYIASYSTQLNPERFGLNLTVYIQVSLEKHNIEVLESFEQDISAMDEVQECSLITGNEADYLLKVLVADMQHYKQFLLDKLTSSVHVAGIHSSFVLKKVKNHTSIPLPAL</sequence>
<dbReference type="InterPro" id="IPR000485">
    <property type="entry name" value="AsnC-type_HTH_dom"/>
</dbReference>
<dbReference type="InterPro" id="IPR011991">
    <property type="entry name" value="ArsR-like_HTH"/>
</dbReference>
<dbReference type="KEGG" id="smai:EXU30_01750"/>
<organism evidence="5 6">
    <name type="scientific">Shewanella maritima</name>
    <dbReference type="NCBI Taxonomy" id="2520507"/>
    <lineage>
        <taxon>Bacteria</taxon>
        <taxon>Pseudomonadati</taxon>
        <taxon>Pseudomonadota</taxon>
        <taxon>Gammaproteobacteria</taxon>
        <taxon>Alteromonadales</taxon>
        <taxon>Shewanellaceae</taxon>
        <taxon>Shewanella</taxon>
    </lineage>
</organism>
<dbReference type="OrthoDB" id="166264at2"/>
<evidence type="ECO:0000256" key="2">
    <source>
        <dbReference type="ARBA" id="ARBA00023125"/>
    </source>
</evidence>
<dbReference type="InterPro" id="IPR019887">
    <property type="entry name" value="Tscrpt_reg_AsnC/Lrp_C"/>
</dbReference>
<dbReference type="PRINTS" id="PR00033">
    <property type="entry name" value="HTHASNC"/>
</dbReference>
<dbReference type="SUPFAM" id="SSF54909">
    <property type="entry name" value="Dimeric alpha+beta barrel"/>
    <property type="match status" value="1"/>
</dbReference>
<dbReference type="InterPro" id="IPR019885">
    <property type="entry name" value="Tscrpt_reg_HTH_AsnC-type_CS"/>
</dbReference>
<dbReference type="GO" id="GO:0006355">
    <property type="term" value="P:regulation of DNA-templated transcription"/>
    <property type="evidence" value="ECO:0007669"/>
    <property type="project" value="UniProtKB-ARBA"/>
</dbReference>
<dbReference type="PANTHER" id="PTHR30154">
    <property type="entry name" value="LEUCINE-RESPONSIVE REGULATORY PROTEIN"/>
    <property type="match status" value="1"/>
</dbReference>
<dbReference type="CDD" id="cd00090">
    <property type="entry name" value="HTH_ARSR"/>
    <property type="match status" value="1"/>
</dbReference>
<accession>A0A411PDV9</accession>
<dbReference type="Proteomes" id="UP000291106">
    <property type="component" value="Chromosome"/>
</dbReference>
<proteinExistence type="predicted"/>
<dbReference type="PROSITE" id="PS00519">
    <property type="entry name" value="HTH_ASNC_1"/>
    <property type="match status" value="1"/>
</dbReference>
<dbReference type="InterPro" id="IPR036388">
    <property type="entry name" value="WH-like_DNA-bd_sf"/>
</dbReference>
<dbReference type="GO" id="GO:0043565">
    <property type="term" value="F:sequence-specific DNA binding"/>
    <property type="evidence" value="ECO:0007669"/>
    <property type="project" value="InterPro"/>
</dbReference>
<dbReference type="Pfam" id="PF01037">
    <property type="entry name" value="AsnC_trans_reg"/>
    <property type="match status" value="1"/>
</dbReference>
<protein>
    <submittedName>
        <fullName evidence="5">Lrp/AsnC family transcriptional regulator</fullName>
    </submittedName>
</protein>
<dbReference type="InterPro" id="IPR019888">
    <property type="entry name" value="Tscrpt_reg_AsnC-like"/>
</dbReference>
<dbReference type="Gene3D" id="3.30.70.920">
    <property type="match status" value="1"/>
</dbReference>
<keyword evidence="2" id="KW-0238">DNA-binding</keyword>
<keyword evidence="1" id="KW-0805">Transcription regulation</keyword>
<gene>
    <name evidence="5" type="ORF">EXU30_01750</name>
</gene>
<dbReference type="Pfam" id="PF13412">
    <property type="entry name" value="HTH_24"/>
    <property type="match status" value="1"/>
</dbReference>
<dbReference type="SUPFAM" id="SSF46785">
    <property type="entry name" value="Winged helix' DNA-binding domain"/>
    <property type="match status" value="1"/>
</dbReference>
<evidence type="ECO:0000313" key="6">
    <source>
        <dbReference type="Proteomes" id="UP000291106"/>
    </source>
</evidence>
<name>A0A411PDV9_9GAMM</name>
<dbReference type="PANTHER" id="PTHR30154:SF34">
    <property type="entry name" value="TRANSCRIPTIONAL REGULATOR AZLB"/>
    <property type="match status" value="1"/>
</dbReference>
<evidence type="ECO:0000256" key="3">
    <source>
        <dbReference type="ARBA" id="ARBA00023163"/>
    </source>
</evidence>